<protein>
    <submittedName>
        <fullName evidence="1">MazG nucleotide pyrophosphohydrolase</fullName>
    </submittedName>
</protein>
<dbReference type="PATRIC" id="fig|42253.5.peg.3292"/>
<dbReference type="PIRSF" id="PIRSF029826">
    <property type="entry name" value="UCP029826_pph"/>
    <property type="match status" value="1"/>
</dbReference>
<dbReference type="AlphaFoldDB" id="A0A0K2GFK4"/>
<dbReference type="RefSeq" id="WP_053380692.1">
    <property type="nucleotide sequence ID" value="NZ_CP011801.1"/>
</dbReference>
<dbReference type="PANTHER" id="PTHR46523">
    <property type="entry name" value="DCTP PYROPHOSPHATASE 1"/>
    <property type="match status" value="1"/>
</dbReference>
<dbReference type="PANTHER" id="PTHR46523:SF1">
    <property type="entry name" value="DCTP PYROPHOSPHATASE 1"/>
    <property type="match status" value="1"/>
</dbReference>
<organism evidence="1 2">
    <name type="scientific">Nitrospira moscoviensis</name>
    <dbReference type="NCBI Taxonomy" id="42253"/>
    <lineage>
        <taxon>Bacteria</taxon>
        <taxon>Pseudomonadati</taxon>
        <taxon>Nitrospirota</taxon>
        <taxon>Nitrospiria</taxon>
        <taxon>Nitrospirales</taxon>
        <taxon>Nitrospiraceae</taxon>
        <taxon>Nitrospira</taxon>
    </lineage>
</organism>
<keyword evidence="2" id="KW-1185">Reference proteome</keyword>
<gene>
    <name evidence="1" type="ORF">NITMOv2_3338</name>
</gene>
<dbReference type="SUPFAM" id="SSF101386">
    <property type="entry name" value="all-alpha NTP pyrophosphatases"/>
    <property type="match status" value="1"/>
</dbReference>
<dbReference type="InterPro" id="IPR025984">
    <property type="entry name" value="DCTPP"/>
</dbReference>
<dbReference type="CDD" id="cd11537">
    <property type="entry name" value="NTP-PPase_RS21-C6_like"/>
    <property type="match status" value="1"/>
</dbReference>
<evidence type="ECO:0000313" key="1">
    <source>
        <dbReference type="EMBL" id="ALA59731.1"/>
    </source>
</evidence>
<dbReference type="STRING" id="42253.NITMOv2_3338"/>
<dbReference type="Gene3D" id="1.10.287.1080">
    <property type="entry name" value="MazG-like"/>
    <property type="match status" value="1"/>
</dbReference>
<dbReference type="GO" id="GO:0009143">
    <property type="term" value="P:nucleoside triphosphate catabolic process"/>
    <property type="evidence" value="ECO:0007669"/>
    <property type="project" value="InterPro"/>
</dbReference>
<dbReference type="InterPro" id="IPR052555">
    <property type="entry name" value="dCTP_Pyrophosphatase"/>
</dbReference>
<dbReference type="KEGG" id="nmv:NITMOv2_3338"/>
<dbReference type="OrthoDB" id="9791898at2"/>
<dbReference type="EMBL" id="CP011801">
    <property type="protein sequence ID" value="ALA59731.1"/>
    <property type="molecule type" value="Genomic_DNA"/>
</dbReference>
<name>A0A0K2GFK4_NITMO</name>
<dbReference type="Proteomes" id="UP000069205">
    <property type="component" value="Chromosome"/>
</dbReference>
<proteinExistence type="predicted"/>
<reference evidence="1 2" key="1">
    <citation type="journal article" date="2015" name="Proc. Natl. Acad. Sci. U.S.A.">
        <title>Expanded metabolic versatility of ubiquitous nitrite-oxidizing bacteria from the genus Nitrospira.</title>
        <authorList>
            <person name="Koch H."/>
            <person name="Lucker S."/>
            <person name="Albertsen M."/>
            <person name="Kitzinger K."/>
            <person name="Herbold C."/>
            <person name="Spieck E."/>
            <person name="Nielsen P.H."/>
            <person name="Wagner M."/>
            <person name="Daims H."/>
        </authorList>
    </citation>
    <scope>NUCLEOTIDE SEQUENCE [LARGE SCALE GENOMIC DNA]</scope>
    <source>
        <strain evidence="1 2">NSP M-1</strain>
    </source>
</reference>
<keyword evidence="1" id="KW-0378">Hydrolase</keyword>
<accession>A0A0K2GFK4</accession>
<dbReference type="GO" id="GO:0047429">
    <property type="term" value="F:nucleoside triphosphate diphosphatase activity"/>
    <property type="evidence" value="ECO:0007669"/>
    <property type="project" value="InterPro"/>
</dbReference>
<dbReference type="Pfam" id="PF12643">
    <property type="entry name" value="MazG-like"/>
    <property type="match status" value="1"/>
</dbReference>
<sequence length="115" mass="13433">MAEVEEVLRELRQFVHDRDWVQFHDPKNLAMALASEAGELLAELRWVRTEDADTYAKQLENRRRIQAEAADVGISLLLFCDRLGINLLDAMREKIRLNEDRYPVEKSKGRAERPL</sequence>
<evidence type="ECO:0000313" key="2">
    <source>
        <dbReference type="Proteomes" id="UP000069205"/>
    </source>
</evidence>